<keyword evidence="3" id="KW-1185">Reference proteome</keyword>
<dbReference type="AlphaFoldDB" id="A0A9W9N3Y5"/>
<dbReference type="Pfam" id="PF03659">
    <property type="entry name" value="Glyco_hydro_71"/>
    <property type="match status" value="1"/>
</dbReference>
<comment type="caution">
    <text evidence="2">The sequence shown here is derived from an EMBL/GenBank/DDBJ whole genome shotgun (WGS) entry which is preliminary data.</text>
</comment>
<evidence type="ECO:0000313" key="3">
    <source>
        <dbReference type="Proteomes" id="UP001150904"/>
    </source>
</evidence>
<reference evidence="2" key="1">
    <citation type="submission" date="2022-12" db="EMBL/GenBank/DDBJ databases">
        <authorList>
            <person name="Petersen C."/>
        </authorList>
    </citation>
    <scope>NUCLEOTIDE SEQUENCE</scope>
    <source>
        <strain evidence="2">IBT 15544</strain>
    </source>
</reference>
<dbReference type="InterPro" id="IPR005197">
    <property type="entry name" value="Glyco_hydro_71"/>
</dbReference>
<name>A0A9W9N3Y5_9EURO</name>
<evidence type="ECO:0000256" key="1">
    <source>
        <dbReference type="SAM" id="SignalP"/>
    </source>
</evidence>
<sequence>MLYPLLLPTLIGLLAPFTNSLACPAPSPTTITTVTTMESLAAPSSTSTGTTDRLVFCHFMIGITSNRQSSADYDDDMKRAKDMGIDAFALNIGTDPYTDTQLGFAYDSAARNGMNVFLSFDFNWWHIDQASAVGAKISQYADHSAQLKVDGKTFVSSFSGDGIDVPAMTSAAGQDLFFAPNFHPGQGDFDAIQGALNWMAWPNNGDNKAPSGGKDVTVADGDKAYIAALNGKPYIAPASAWFSTHYGQEVSYSKNWVFPSDLLWYNRWREILELGPRFVEIITWNDYGESHYTGPLSSPHTDDGASKWVMDMPHDGWLEMSKPFIAAYKAGVTTALDYITEEKLVYWYRPTPKHVNCDATDNTMQGNPNNSSGNFFRGRPNGWESMKDEVFVVALLKSPAQVLVQSGDQSQSIQAPVGISAHSVPMGVGQQKFAVTRDGQTVLSGTSLKDIVDTCICGIYNFNAYVGTLPAPSTIDRLQPAGLAMLSQGLKVACPTNTLGASAVSGGVAVETGAA</sequence>
<dbReference type="GeneID" id="83178328"/>
<keyword evidence="1" id="KW-0732">Signal</keyword>
<protein>
    <submittedName>
        <fullName evidence="2">Alpha-1-3-glucanase/mutanase</fullName>
    </submittedName>
</protein>
<dbReference type="GO" id="GO:0051118">
    <property type="term" value="F:glucan endo-1,3-alpha-glucosidase activity"/>
    <property type="evidence" value="ECO:0007669"/>
    <property type="project" value="InterPro"/>
</dbReference>
<dbReference type="OrthoDB" id="3257981at2759"/>
<gene>
    <name evidence="2" type="ORF">N7498_003965</name>
</gene>
<dbReference type="RefSeq" id="XP_058310489.1">
    <property type="nucleotide sequence ID" value="XM_058451027.1"/>
</dbReference>
<evidence type="ECO:0000313" key="2">
    <source>
        <dbReference type="EMBL" id="KAJ5212319.1"/>
    </source>
</evidence>
<dbReference type="Gene3D" id="3.20.20.80">
    <property type="entry name" value="Glycosidases"/>
    <property type="match status" value="1"/>
</dbReference>
<accession>A0A9W9N3Y5</accession>
<feature type="chain" id="PRO_5040855546" evidence="1">
    <location>
        <begin position="23"/>
        <end position="515"/>
    </location>
</feature>
<dbReference type="CDD" id="cd11577">
    <property type="entry name" value="GH71"/>
    <property type="match status" value="1"/>
</dbReference>
<reference evidence="2" key="2">
    <citation type="journal article" date="2023" name="IMA Fungus">
        <title>Comparative genomic study of the Penicillium genus elucidates a diverse pangenome and 15 lateral gene transfer events.</title>
        <authorList>
            <person name="Petersen C."/>
            <person name="Sorensen T."/>
            <person name="Nielsen M.R."/>
            <person name="Sondergaard T.E."/>
            <person name="Sorensen J.L."/>
            <person name="Fitzpatrick D.A."/>
            <person name="Frisvad J.C."/>
            <person name="Nielsen K.L."/>
        </authorList>
    </citation>
    <scope>NUCLEOTIDE SEQUENCE</scope>
    <source>
        <strain evidence="2">IBT 15544</strain>
    </source>
</reference>
<dbReference type="EMBL" id="JAPQKR010000008">
    <property type="protein sequence ID" value="KAJ5212319.1"/>
    <property type="molecule type" value="Genomic_DNA"/>
</dbReference>
<feature type="signal peptide" evidence="1">
    <location>
        <begin position="1"/>
        <end position="22"/>
    </location>
</feature>
<organism evidence="2 3">
    <name type="scientific">Penicillium cinerascens</name>
    <dbReference type="NCBI Taxonomy" id="70096"/>
    <lineage>
        <taxon>Eukaryota</taxon>
        <taxon>Fungi</taxon>
        <taxon>Dikarya</taxon>
        <taxon>Ascomycota</taxon>
        <taxon>Pezizomycotina</taxon>
        <taxon>Eurotiomycetes</taxon>
        <taxon>Eurotiomycetidae</taxon>
        <taxon>Eurotiales</taxon>
        <taxon>Aspergillaceae</taxon>
        <taxon>Penicillium</taxon>
    </lineage>
</organism>
<proteinExistence type="predicted"/>
<dbReference type="Proteomes" id="UP001150904">
    <property type="component" value="Unassembled WGS sequence"/>
</dbReference>